<dbReference type="AlphaFoldDB" id="A0A285NKA9"/>
<dbReference type="SUPFAM" id="SSF53474">
    <property type="entry name" value="alpha/beta-Hydrolases"/>
    <property type="match status" value="1"/>
</dbReference>
<protein>
    <submittedName>
        <fullName evidence="2">Secretory lipase</fullName>
    </submittedName>
</protein>
<proteinExistence type="predicted"/>
<feature type="signal peptide" evidence="1">
    <location>
        <begin position="1"/>
        <end position="19"/>
    </location>
</feature>
<dbReference type="Gene3D" id="1.10.260.160">
    <property type="match status" value="1"/>
</dbReference>
<dbReference type="PIRSF" id="PIRSF029171">
    <property type="entry name" value="Esterase_LipA"/>
    <property type="match status" value="1"/>
</dbReference>
<name>A0A285NKA9_9AQUI</name>
<gene>
    <name evidence="2" type="ORF">SAMN06265182_1511</name>
</gene>
<dbReference type="Proteomes" id="UP000219036">
    <property type="component" value="Unassembled WGS sequence"/>
</dbReference>
<dbReference type="GO" id="GO:0016042">
    <property type="term" value="P:lipid catabolic process"/>
    <property type="evidence" value="ECO:0007669"/>
    <property type="project" value="InterPro"/>
</dbReference>
<reference evidence="3" key="1">
    <citation type="submission" date="2017-09" db="EMBL/GenBank/DDBJ databases">
        <authorList>
            <person name="Varghese N."/>
            <person name="Submissions S."/>
        </authorList>
    </citation>
    <scope>NUCLEOTIDE SEQUENCE [LARGE SCALE GENOMIC DNA]</scope>
    <source>
        <strain evidence="3">DSM 15103</strain>
    </source>
</reference>
<sequence length="440" mass="48776">MRKVIFSVFLVLSGFIFFSCENDTPQEESTLIDVQLLGHLSSSDVGNLLTQPLTASVNTSQSTYFGLYAYKIIYWTTDKEGNKIRASGLLVIPDYSSLPPDKQLLFSYPLVTDNHGTIFLNDEAPTEDISTFFNGGSPTGSTLSLVLQYTGTLGFAVAMPDYIGYGESVDHYHPYMIAEPLANSVADMIKAVYEYAEKNTLPMKREVYLAGYSEGGFVTMASARKLQGKTPYHIKAVFPMAGVYNMEKMGLGIITAGSMVFPPYPAYVVYAYSKAYSDIVLQNILQSAFQSTLDTLFDKTKDGTTIYGMMFAYAGKDPNNDTFLVSDFFTLDAIDSFINNPDFPLRKRLRENNVDNWVPQMKMIFIHCGGDNILPQQLAYETYQKFASNGAPDVDFIDPEVVFGTGSLDHSNCASYAYQILFLKLCEMELAPKGVVCSSP</sequence>
<dbReference type="PANTHER" id="PTHR34853">
    <property type="match status" value="1"/>
</dbReference>
<dbReference type="PANTHER" id="PTHR34853:SF1">
    <property type="entry name" value="LIPASE 5"/>
    <property type="match status" value="1"/>
</dbReference>
<evidence type="ECO:0000313" key="2">
    <source>
        <dbReference type="EMBL" id="SNZ09397.1"/>
    </source>
</evidence>
<dbReference type="InterPro" id="IPR005152">
    <property type="entry name" value="Lipase_secreted"/>
</dbReference>
<dbReference type="InterPro" id="IPR029058">
    <property type="entry name" value="AB_hydrolase_fold"/>
</dbReference>
<evidence type="ECO:0000313" key="3">
    <source>
        <dbReference type="Proteomes" id="UP000219036"/>
    </source>
</evidence>
<dbReference type="EMBL" id="OBEI01000007">
    <property type="protein sequence ID" value="SNZ09397.1"/>
    <property type="molecule type" value="Genomic_DNA"/>
</dbReference>
<keyword evidence="3" id="KW-1185">Reference proteome</keyword>
<keyword evidence="1" id="KW-0732">Signal</keyword>
<organism evidence="2 3">
    <name type="scientific">Persephonella hydrogeniphila</name>
    <dbReference type="NCBI Taxonomy" id="198703"/>
    <lineage>
        <taxon>Bacteria</taxon>
        <taxon>Pseudomonadati</taxon>
        <taxon>Aquificota</taxon>
        <taxon>Aquificia</taxon>
        <taxon>Aquificales</taxon>
        <taxon>Hydrogenothermaceae</taxon>
        <taxon>Persephonella</taxon>
    </lineage>
</organism>
<evidence type="ECO:0000256" key="1">
    <source>
        <dbReference type="SAM" id="SignalP"/>
    </source>
</evidence>
<dbReference type="PROSITE" id="PS51257">
    <property type="entry name" value="PROKAR_LIPOPROTEIN"/>
    <property type="match status" value="1"/>
</dbReference>
<dbReference type="GO" id="GO:0004806">
    <property type="term" value="F:triacylglycerol lipase activity"/>
    <property type="evidence" value="ECO:0007669"/>
    <property type="project" value="InterPro"/>
</dbReference>
<accession>A0A285NKA9</accession>
<dbReference type="Gene3D" id="3.40.50.1820">
    <property type="entry name" value="alpha/beta hydrolase"/>
    <property type="match status" value="1"/>
</dbReference>
<feature type="chain" id="PRO_5013261697" evidence="1">
    <location>
        <begin position="20"/>
        <end position="440"/>
    </location>
</feature>
<dbReference type="Pfam" id="PF03583">
    <property type="entry name" value="LIP"/>
    <property type="match status" value="1"/>
</dbReference>